<reference evidence="1" key="1">
    <citation type="submission" date="2013-05" db="EMBL/GenBank/DDBJ databases">
        <title>The Mitochondrial Genome of the medicinal plant Salvia miltiorrhiza.</title>
        <authorList>
            <person name="Qian J."/>
        </authorList>
    </citation>
    <scope>NUCLEOTIDE SEQUENCE</scope>
</reference>
<dbReference type="GeneID" id="18126404"/>
<keyword evidence="1" id="KW-0496">Mitochondrion</keyword>
<accession>V9P519</accession>
<gene>
    <name evidence="1" type="primary">orf116d</name>
    <name evidence="1" type="ORF">Salmi_Mp128</name>
</gene>
<dbReference type="RefSeq" id="YP_008992395.1">
    <property type="nucleotide sequence ID" value="NC_023209.1"/>
</dbReference>
<dbReference type="KEGG" id="smil:18126404"/>
<protein>
    <submittedName>
        <fullName evidence="1">Uncharacterized protein</fullName>
    </submittedName>
</protein>
<dbReference type="EMBL" id="KF177345">
    <property type="protein sequence ID" value="AGU16656.1"/>
    <property type="molecule type" value="Genomic_DNA"/>
</dbReference>
<name>V9P519_SALMI</name>
<proteinExistence type="predicted"/>
<organism evidence="1">
    <name type="scientific">Salvia miltiorrhiza</name>
    <name type="common">Chinese sage</name>
    <dbReference type="NCBI Taxonomy" id="226208"/>
    <lineage>
        <taxon>Eukaryota</taxon>
        <taxon>Viridiplantae</taxon>
        <taxon>Streptophyta</taxon>
        <taxon>Embryophyta</taxon>
        <taxon>Tracheophyta</taxon>
        <taxon>Spermatophyta</taxon>
        <taxon>Magnoliopsida</taxon>
        <taxon>eudicotyledons</taxon>
        <taxon>Gunneridae</taxon>
        <taxon>Pentapetalae</taxon>
        <taxon>asterids</taxon>
        <taxon>lamiids</taxon>
        <taxon>Lamiales</taxon>
        <taxon>Lamiaceae</taxon>
        <taxon>Nepetoideae</taxon>
        <taxon>Mentheae</taxon>
        <taxon>Salviinae</taxon>
        <taxon>Salvia</taxon>
        <taxon>Salvia incertae sedis</taxon>
    </lineage>
</organism>
<geneLocation type="mitochondrion" evidence="1"/>
<dbReference type="AlphaFoldDB" id="V9P519"/>
<sequence length="116" mass="13258">MMPGTLRYCPDSYFRDLTATNRAKDRALVVALARDQEYGYGAATNSTSHVVYELLPFANKRGKPKEYPDRYSPSSAARARALLVAVFKELTNRYEQQVLDNLLINFRLCFKESERG</sequence>
<evidence type="ECO:0000313" key="1">
    <source>
        <dbReference type="EMBL" id="AGU16656.1"/>
    </source>
</evidence>